<dbReference type="EMBL" id="BDQK01000016">
    <property type="protein sequence ID" value="GBF82481.1"/>
    <property type="molecule type" value="Genomic_DNA"/>
</dbReference>
<dbReference type="InterPro" id="IPR050312">
    <property type="entry name" value="IolE/XylAMocC-like"/>
</dbReference>
<gene>
    <name evidence="2" type="ORF">AsFPU1_2044</name>
    <name evidence="3" type="ORF">AsFPU1_3910</name>
</gene>
<evidence type="ECO:0000259" key="1">
    <source>
        <dbReference type="Pfam" id="PF01261"/>
    </source>
</evidence>
<keyword evidence="4" id="KW-1185">Reference proteome</keyword>
<feature type="domain" description="Xylose isomerase-like TIM barrel" evidence="1">
    <location>
        <begin position="23"/>
        <end position="240"/>
    </location>
</feature>
<dbReference type="Pfam" id="PF01261">
    <property type="entry name" value="AP_endonuc_2"/>
    <property type="match status" value="1"/>
</dbReference>
<dbReference type="Gene3D" id="3.20.20.150">
    <property type="entry name" value="Divalent-metal-dependent TIM barrel enzymes"/>
    <property type="match status" value="1"/>
</dbReference>
<dbReference type="InterPro" id="IPR036237">
    <property type="entry name" value="Xyl_isomerase-like_sf"/>
</dbReference>
<name>A0A401IHG2_APHSA</name>
<comment type="caution">
    <text evidence="2">The sequence shown here is derived from an EMBL/GenBank/DDBJ whole genome shotgun (WGS) entry which is preliminary data.</text>
</comment>
<reference evidence="4" key="1">
    <citation type="submission" date="2017-05" db="EMBL/GenBank/DDBJ databases">
        <title>Physiological properties and genetic analysis related to exopolysaccharide production of fresh-water unicellular cyanobacterium Aphanothece sacrum, Suizenji Nori, that has been cultured as a food source in Japan.</title>
        <authorList>
            <person name="Kanesaki Y."/>
            <person name="Yoshikawa S."/>
            <person name="Ohki K."/>
        </authorList>
    </citation>
    <scope>NUCLEOTIDE SEQUENCE [LARGE SCALE GENOMIC DNA]</scope>
    <source>
        <strain evidence="4">FPU1</strain>
    </source>
</reference>
<dbReference type="EMBL" id="BDQK01000012">
    <property type="protein sequence ID" value="GBF80640.1"/>
    <property type="molecule type" value="Genomic_DNA"/>
</dbReference>
<dbReference type="RefSeq" id="WP_172957462.1">
    <property type="nucleotide sequence ID" value="NZ_BDQK01000012.1"/>
</dbReference>
<dbReference type="SUPFAM" id="SSF51658">
    <property type="entry name" value="Xylose isomerase-like"/>
    <property type="match status" value="1"/>
</dbReference>
<evidence type="ECO:0000313" key="2">
    <source>
        <dbReference type="EMBL" id="GBF80640.1"/>
    </source>
</evidence>
<dbReference type="Proteomes" id="UP000287247">
    <property type="component" value="Unassembled WGS sequence"/>
</dbReference>
<organism evidence="2 4">
    <name type="scientific">Aphanothece sacrum FPU1</name>
    <dbReference type="NCBI Taxonomy" id="1920663"/>
    <lineage>
        <taxon>Bacteria</taxon>
        <taxon>Bacillati</taxon>
        <taxon>Cyanobacteriota</taxon>
        <taxon>Cyanophyceae</taxon>
        <taxon>Oscillatoriophycideae</taxon>
        <taxon>Chroococcales</taxon>
        <taxon>Aphanothecaceae</taxon>
        <taxon>Aphanothece</taxon>
    </lineage>
</organism>
<dbReference type="PANTHER" id="PTHR12110">
    <property type="entry name" value="HYDROXYPYRUVATE ISOMERASE"/>
    <property type="match status" value="1"/>
</dbReference>
<evidence type="ECO:0000313" key="4">
    <source>
        <dbReference type="Proteomes" id="UP000287247"/>
    </source>
</evidence>
<reference evidence="2" key="2">
    <citation type="journal article" date="2019" name="J. Gen. Appl. Microbiol.">
        <title>Physiological properties and genetic analysis related to exopolysaccharide (EPS) production in the fresh-water unicellular cyanobacterium Aphanothece sacrum (Suizenji Nori).</title>
        <authorList>
            <person name="Ohki K."/>
            <person name="Kanesaki Y."/>
            <person name="Suzuki N."/>
            <person name="Okajima M."/>
            <person name="Kaneko T."/>
            <person name="Yoshikawa S."/>
        </authorList>
    </citation>
    <scope>NUCLEOTIDE SEQUENCE</scope>
    <source>
        <strain evidence="2">FPU1</strain>
    </source>
</reference>
<sequence length="271" mass="30901">MKRKIGVTNWIFGDVDLIESAKIIASMGFDGMEVYVDIEKVSSTEVKKVLNDHNLDVFSLTPANFDLANNYLNCRQIAIDYYKKLIDYGAELGHPVITCHEYIQNQSIKDYLGAIYWLIDSCKKLAIYAQKANINLGFEPLNRYLCRFILTSVDVVELINQVDAHNLTIILDTFHMNLEENDLNKAIIMCKDKLSIYQIADSNRKGIGLGHTDFTTQFKTLDQINYTGPIILECAHPRQTPGSPLAGDFDELKFYLQTSKNWLMQQETTLV</sequence>
<evidence type="ECO:0000313" key="3">
    <source>
        <dbReference type="EMBL" id="GBF82481.1"/>
    </source>
</evidence>
<dbReference type="AlphaFoldDB" id="A0A401IHG2"/>
<dbReference type="InterPro" id="IPR013022">
    <property type="entry name" value="Xyl_isomerase-like_TIM-brl"/>
</dbReference>
<protein>
    <submittedName>
        <fullName evidence="2">D-tagatose 3-epimerase</fullName>
    </submittedName>
</protein>
<accession>A0A401IHG2</accession>
<proteinExistence type="predicted"/>
<dbReference type="PANTHER" id="PTHR12110:SF41">
    <property type="entry name" value="INOSOSE DEHYDRATASE"/>
    <property type="match status" value="1"/>
</dbReference>